<dbReference type="SMART" id="SM00530">
    <property type="entry name" value="HTH_XRE"/>
    <property type="match status" value="1"/>
</dbReference>
<dbReference type="GO" id="GO:0003677">
    <property type="term" value="F:DNA binding"/>
    <property type="evidence" value="ECO:0007669"/>
    <property type="project" value="InterPro"/>
</dbReference>
<dbReference type="InterPro" id="IPR001387">
    <property type="entry name" value="Cro/C1-type_HTH"/>
</dbReference>
<dbReference type="EMBL" id="CP133548">
    <property type="protein sequence ID" value="WMS88749.1"/>
    <property type="molecule type" value="Genomic_DNA"/>
</dbReference>
<accession>A0AA51X8B1</accession>
<organism evidence="2 3">
    <name type="scientific">Pleionea litopenaei</name>
    <dbReference type="NCBI Taxonomy" id="3070815"/>
    <lineage>
        <taxon>Bacteria</taxon>
        <taxon>Pseudomonadati</taxon>
        <taxon>Pseudomonadota</taxon>
        <taxon>Gammaproteobacteria</taxon>
        <taxon>Oceanospirillales</taxon>
        <taxon>Pleioneaceae</taxon>
        <taxon>Pleionea</taxon>
    </lineage>
</organism>
<keyword evidence="3" id="KW-1185">Reference proteome</keyword>
<evidence type="ECO:0000313" key="2">
    <source>
        <dbReference type="EMBL" id="WMS88749.1"/>
    </source>
</evidence>
<reference evidence="2 3" key="1">
    <citation type="submission" date="2023-08" db="EMBL/GenBank/DDBJ databases">
        <title>Pleionea litopenaei sp. nov., isolated from stomach of juvenile Litopenaeus vannamei.</title>
        <authorList>
            <person name="Rho A.M."/>
            <person name="Hwang C.Y."/>
        </authorList>
    </citation>
    <scope>NUCLEOTIDE SEQUENCE [LARGE SCALE GENOMIC DNA]</scope>
    <source>
        <strain evidence="2 3">HL-JVS1</strain>
    </source>
</reference>
<dbReference type="CDD" id="cd00093">
    <property type="entry name" value="HTH_XRE"/>
    <property type="match status" value="1"/>
</dbReference>
<dbReference type="Proteomes" id="UP001239782">
    <property type="component" value="Chromosome"/>
</dbReference>
<evidence type="ECO:0000259" key="1">
    <source>
        <dbReference type="PROSITE" id="PS50943"/>
    </source>
</evidence>
<dbReference type="PROSITE" id="PS50943">
    <property type="entry name" value="HTH_CROC1"/>
    <property type="match status" value="1"/>
</dbReference>
<dbReference type="SUPFAM" id="SSF47413">
    <property type="entry name" value="lambda repressor-like DNA-binding domains"/>
    <property type="match status" value="1"/>
</dbReference>
<dbReference type="Gene3D" id="1.10.260.40">
    <property type="entry name" value="lambda repressor-like DNA-binding domains"/>
    <property type="match status" value="1"/>
</dbReference>
<name>A0AA51X8B1_9GAMM</name>
<gene>
    <name evidence="2" type="ORF">Q9312_07480</name>
</gene>
<sequence length="126" mass="14170">MSIKQRRLDKGWSQEQLAQQSGLSTRTIQRIEGGQKAGLESLKCLAAVFETSVSELMQEHNMTEQTSSEHTKHPLINDIEREAIEFAQSIIHGANKGEKDVLTKIERDAINYAKNLINKFTIKSSS</sequence>
<dbReference type="Pfam" id="PF01381">
    <property type="entry name" value="HTH_3"/>
    <property type="match status" value="1"/>
</dbReference>
<dbReference type="InterPro" id="IPR010982">
    <property type="entry name" value="Lambda_DNA-bd_dom_sf"/>
</dbReference>
<dbReference type="AlphaFoldDB" id="A0AA51X8B1"/>
<evidence type="ECO:0000313" key="3">
    <source>
        <dbReference type="Proteomes" id="UP001239782"/>
    </source>
</evidence>
<feature type="domain" description="HTH cro/C1-type" evidence="1">
    <location>
        <begin position="3"/>
        <end position="56"/>
    </location>
</feature>
<proteinExistence type="predicted"/>
<dbReference type="KEGG" id="plei:Q9312_07480"/>
<dbReference type="RefSeq" id="WP_309203970.1">
    <property type="nucleotide sequence ID" value="NZ_CP133548.1"/>
</dbReference>
<protein>
    <submittedName>
        <fullName evidence="2">Helix-turn-helix transcriptional regulator</fullName>
    </submittedName>
</protein>